<feature type="region of interest" description="Disordered" evidence="1">
    <location>
        <begin position="1"/>
        <end position="190"/>
    </location>
</feature>
<feature type="compositionally biased region" description="Polar residues" evidence="1">
    <location>
        <begin position="160"/>
        <end position="190"/>
    </location>
</feature>
<proteinExistence type="predicted"/>
<evidence type="ECO:0000256" key="1">
    <source>
        <dbReference type="SAM" id="MobiDB-lite"/>
    </source>
</evidence>
<name>A0ABR3YQC9_9PEZI</name>
<sequence length="463" mass="50772">MQAAPPPGYGAPGQTGYFTTQSLGGFYAPISNNPPFGPAAQPQPQLFGTPGSAGQLFNGWPGSREEQEKMQQQQAEEVKKQEAQQRGNNCDGDNSQSRASSHRNDNNRGRRDGSHKSKTTHTKGRSTPWEEVVERLGDVTIKDEGDEDDDTASYDHCENSDGSNSPTSSARGSNSPTGSNSDGSDNGNQEVIIQTGGSARVIVHLNHFDRPPSTTTFLVSARRMLSLARGWPRVCHQGMNDFEVTANDGAAVLGMYWLLQVLHMSVEEQQFYQGHDATTSSSPDFKVHRLRPGMAPATTPRQVPPTIPSELPARVLAYATMYANHIGVLDNAQGEKQQQMLGNGPGALGSPASISVPADRFRSRAETWMRAVTTNPRCRRTLDSALVAPADWPFVLYTARVLGDRQLFTIVLRTLLDRWWLNERGIFCDVDGPARIDRLPDAIREVVLRDLSELSFPLPPMSY</sequence>
<feature type="compositionally biased region" description="Polar residues" evidence="1">
    <location>
        <begin position="86"/>
        <end position="99"/>
    </location>
</feature>
<evidence type="ECO:0000313" key="3">
    <source>
        <dbReference type="Proteomes" id="UP001583186"/>
    </source>
</evidence>
<dbReference type="EMBL" id="JAWCUI010000066">
    <property type="protein sequence ID" value="KAL1890055.1"/>
    <property type="molecule type" value="Genomic_DNA"/>
</dbReference>
<feature type="compositionally biased region" description="Basic and acidic residues" evidence="1">
    <location>
        <begin position="132"/>
        <end position="143"/>
    </location>
</feature>
<protein>
    <recommendedName>
        <fullName evidence="4">C6 zinc finger domain containing protein</fullName>
    </recommendedName>
</protein>
<feature type="compositionally biased region" description="Low complexity" evidence="1">
    <location>
        <begin position="38"/>
        <end position="48"/>
    </location>
</feature>
<keyword evidence="3" id="KW-1185">Reference proteome</keyword>
<feature type="compositionally biased region" description="Basic and acidic residues" evidence="1">
    <location>
        <begin position="102"/>
        <end position="115"/>
    </location>
</feature>
<gene>
    <name evidence="2" type="ORF">Sste5346_008491</name>
</gene>
<evidence type="ECO:0000313" key="2">
    <source>
        <dbReference type="EMBL" id="KAL1890055.1"/>
    </source>
</evidence>
<accession>A0ABR3YQC9</accession>
<reference evidence="2 3" key="1">
    <citation type="journal article" date="2024" name="IMA Fungus">
        <title>IMA Genome - F19 : A genome assembly and annotation guide to empower mycologists, including annotated draft genome sequences of Ceratocystis pirilliformis, Diaporthe australafricana, Fusarium ophioides, Paecilomyces lecythidis, and Sporothrix stenoceras.</title>
        <authorList>
            <person name="Aylward J."/>
            <person name="Wilson A.M."/>
            <person name="Visagie C.M."/>
            <person name="Spraker J."/>
            <person name="Barnes I."/>
            <person name="Buitendag C."/>
            <person name="Ceriani C."/>
            <person name="Del Mar Angel L."/>
            <person name="du Plessis D."/>
            <person name="Fuchs T."/>
            <person name="Gasser K."/>
            <person name="Kramer D."/>
            <person name="Li W."/>
            <person name="Munsamy K."/>
            <person name="Piso A."/>
            <person name="Price J.L."/>
            <person name="Sonnekus B."/>
            <person name="Thomas C."/>
            <person name="van der Nest A."/>
            <person name="van Dijk A."/>
            <person name="van Heerden A."/>
            <person name="van Vuuren N."/>
            <person name="Yilmaz N."/>
            <person name="Duong T.A."/>
            <person name="van der Merwe N.A."/>
            <person name="Wingfield M.J."/>
            <person name="Wingfield B.D."/>
        </authorList>
    </citation>
    <scope>NUCLEOTIDE SEQUENCE [LARGE SCALE GENOMIC DNA]</scope>
    <source>
        <strain evidence="2 3">CMW 5346</strain>
    </source>
</reference>
<organism evidence="2 3">
    <name type="scientific">Sporothrix stenoceras</name>
    <dbReference type="NCBI Taxonomy" id="5173"/>
    <lineage>
        <taxon>Eukaryota</taxon>
        <taxon>Fungi</taxon>
        <taxon>Dikarya</taxon>
        <taxon>Ascomycota</taxon>
        <taxon>Pezizomycotina</taxon>
        <taxon>Sordariomycetes</taxon>
        <taxon>Sordariomycetidae</taxon>
        <taxon>Ophiostomatales</taxon>
        <taxon>Ophiostomataceae</taxon>
        <taxon>Sporothrix</taxon>
    </lineage>
</organism>
<evidence type="ECO:0008006" key="4">
    <source>
        <dbReference type="Google" id="ProtNLM"/>
    </source>
</evidence>
<dbReference type="Proteomes" id="UP001583186">
    <property type="component" value="Unassembled WGS sequence"/>
</dbReference>
<comment type="caution">
    <text evidence="2">The sequence shown here is derived from an EMBL/GenBank/DDBJ whole genome shotgun (WGS) entry which is preliminary data.</text>
</comment>